<reference evidence="1 3" key="1">
    <citation type="submission" date="2017-11" db="EMBL/GenBank/DDBJ databases">
        <title>The genome of Rhizophagus clarus HR1 reveals common genetic basis of auxotrophy among arbuscular mycorrhizal fungi.</title>
        <authorList>
            <person name="Kobayashi Y."/>
        </authorList>
    </citation>
    <scope>NUCLEOTIDE SEQUENCE [LARGE SCALE GENOMIC DNA]</scope>
    <source>
        <strain evidence="1 3">HR1</strain>
    </source>
</reference>
<dbReference type="AlphaFoldDB" id="A0A2Z6QF37"/>
<name>A0A2Z6QF37_9GLOM</name>
<dbReference type="EMBL" id="BLAL01000319">
    <property type="protein sequence ID" value="GET03116.1"/>
    <property type="molecule type" value="Genomic_DNA"/>
</dbReference>
<proteinExistence type="predicted"/>
<evidence type="ECO:0000313" key="1">
    <source>
        <dbReference type="EMBL" id="GBB84329.1"/>
    </source>
</evidence>
<protein>
    <submittedName>
        <fullName evidence="1">Uncharacterized protein</fullName>
    </submittedName>
</protein>
<comment type="caution">
    <text evidence="1">The sequence shown here is derived from an EMBL/GenBank/DDBJ whole genome shotgun (WGS) entry which is preliminary data.</text>
</comment>
<dbReference type="EMBL" id="BEXD01000108">
    <property type="protein sequence ID" value="GBB84329.1"/>
    <property type="molecule type" value="Genomic_DNA"/>
</dbReference>
<gene>
    <name evidence="2" type="ORF">RCL2_002946100</name>
    <name evidence="1" type="ORF">RclHR1_10950004</name>
</gene>
<evidence type="ECO:0000313" key="2">
    <source>
        <dbReference type="EMBL" id="GET03116.1"/>
    </source>
</evidence>
<accession>A0A2Z6QF37</accession>
<dbReference type="Proteomes" id="UP000615446">
    <property type="component" value="Unassembled WGS sequence"/>
</dbReference>
<dbReference type="Proteomes" id="UP000247702">
    <property type="component" value="Unassembled WGS sequence"/>
</dbReference>
<reference evidence="2" key="2">
    <citation type="submission" date="2019-10" db="EMBL/GenBank/DDBJ databases">
        <title>Conservation and host-specific expression of non-tandemly repeated heterogenous ribosome RNA gene in arbuscular mycorrhizal fungi.</title>
        <authorList>
            <person name="Maeda T."/>
            <person name="Kobayashi Y."/>
            <person name="Nakagawa T."/>
            <person name="Ezawa T."/>
            <person name="Yamaguchi K."/>
            <person name="Bino T."/>
            <person name="Nishimoto Y."/>
            <person name="Shigenobu S."/>
            <person name="Kawaguchi M."/>
        </authorList>
    </citation>
    <scope>NUCLEOTIDE SEQUENCE</scope>
    <source>
        <strain evidence="2">HR1</strain>
    </source>
</reference>
<organism evidence="1 3">
    <name type="scientific">Rhizophagus clarus</name>
    <dbReference type="NCBI Taxonomy" id="94130"/>
    <lineage>
        <taxon>Eukaryota</taxon>
        <taxon>Fungi</taxon>
        <taxon>Fungi incertae sedis</taxon>
        <taxon>Mucoromycota</taxon>
        <taxon>Glomeromycotina</taxon>
        <taxon>Glomeromycetes</taxon>
        <taxon>Glomerales</taxon>
        <taxon>Glomeraceae</taxon>
        <taxon>Rhizophagus</taxon>
    </lineage>
</organism>
<sequence length="86" mass="10095">MIIIQEYLDYRYIDESQSGSSRQQSVVPSAGSKRSSFIDSELLTGSQQQQLKKLKSSKSEKSFVWKYFKKLVFQSLVWRSLRIQPR</sequence>
<keyword evidence="3" id="KW-1185">Reference proteome</keyword>
<evidence type="ECO:0000313" key="3">
    <source>
        <dbReference type="Proteomes" id="UP000247702"/>
    </source>
</evidence>